<dbReference type="EMBL" id="CAUYUJ010021021">
    <property type="protein sequence ID" value="CAK0902098.1"/>
    <property type="molecule type" value="Genomic_DNA"/>
</dbReference>
<evidence type="ECO:0000313" key="2">
    <source>
        <dbReference type="Proteomes" id="UP001189429"/>
    </source>
</evidence>
<name>A0ABN9XTZ7_9DINO</name>
<organism evidence="1 2">
    <name type="scientific">Prorocentrum cordatum</name>
    <dbReference type="NCBI Taxonomy" id="2364126"/>
    <lineage>
        <taxon>Eukaryota</taxon>
        <taxon>Sar</taxon>
        <taxon>Alveolata</taxon>
        <taxon>Dinophyceae</taxon>
        <taxon>Prorocentrales</taxon>
        <taxon>Prorocentraceae</taxon>
        <taxon>Prorocentrum</taxon>
    </lineage>
</organism>
<proteinExistence type="predicted"/>
<evidence type="ECO:0000313" key="1">
    <source>
        <dbReference type="EMBL" id="CAK0902098.1"/>
    </source>
</evidence>
<sequence>MDAEDAFCDGLKCTDEDKAACCEPKANCRDFALGWKCPEGQALVQPPTKTFCKGGECSEEDVDTCCEARATCSDFTCPANTDTRPGSEEALCKYSHCSVKHDKSTCCIIRANCADNMTNADCPDGYWLPSHNETFCAGEKCTYEEKAGCCKPMASCAKFFNDCPVGHMLKLSSLHAHCRDEECDESDSNTCCSPIPGITGASISHSSGIESAEVLEYLQDNPDSIRKVSGKWIIGLEDRDCDSTCETDGLICTEASCFFVD</sequence>
<keyword evidence="2" id="KW-1185">Reference proteome</keyword>
<gene>
    <name evidence="1" type="ORF">PCOR1329_LOCUS78810</name>
</gene>
<comment type="caution">
    <text evidence="1">The sequence shown here is derived from an EMBL/GenBank/DDBJ whole genome shotgun (WGS) entry which is preliminary data.</text>
</comment>
<accession>A0ABN9XTZ7</accession>
<reference evidence="1" key="1">
    <citation type="submission" date="2023-10" db="EMBL/GenBank/DDBJ databases">
        <authorList>
            <person name="Chen Y."/>
            <person name="Shah S."/>
            <person name="Dougan E. K."/>
            <person name="Thang M."/>
            <person name="Chan C."/>
        </authorList>
    </citation>
    <scope>NUCLEOTIDE SEQUENCE [LARGE SCALE GENOMIC DNA]</scope>
</reference>
<dbReference type="Proteomes" id="UP001189429">
    <property type="component" value="Unassembled WGS sequence"/>
</dbReference>
<protein>
    <submittedName>
        <fullName evidence="1">Uncharacterized protein</fullName>
    </submittedName>
</protein>